<sequence length="73" mass="8549">MEKNFILFPNYSQGLKLESLLKSNHIKYVIAPTPRQLSKCCGISIMYYKEDEKRIQSIIKSNFIQVLGFYTLD</sequence>
<keyword evidence="3" id="KW-1185">Reference proteome</keyword>
<reference evidence="2 3" key="1">
    <citation type="submission" date="2017-02" db="EMBL/GenBank/DDBJ databases">
        <authorList>
            <person name="Peterson S.W."/>
        </authorList>
    </citation>
    <scope>NUCLEOTIDE SEQUENCE [LARGE SCALE GENOMIC DNA]</scope>
    <source>
        <strain evidence="2 3">DSM 15102</strain>
    </source>
</reference>
<organism evidence="2 3">
    <name type="scientific">Garciella nitratireducens DSM 15102</name>
    <dbReference type="NCBI Taxonomy" id="1121911"/>
    <lineage>
        <taxon>Bacteria</taxon>
        <taxon>Bacillati</taxon>
        <taxon>Bacillota</taxon>
        <taxon>Clostridia</taxon>
        <taxon>Eubacteriales</taxon>
        <taxon>Eubacteriaceae</taxon>
        <taxon>Garciella</taxon>
    </lineage>
</organism>
<dbReference type="OrthoDB" id="362866at2"/>
<name>A0A1T4KTF2_9FIRM</name>
<dbReference type="InterPro" id="IPR021778">
    <property type="entry name" value="Se/S_carrier-like"/>
</dbReference>
<proteinExistence type="predicted"/>
<dbReference type="EMBL" id="FUWV01000002">
    <property type="protein sequence ID" value="SJZ45712.1"/>
    <property type="molecule type" value="Genomic_DNA"/>
</dbReference>
<dbReference type="Proteomes" id="UP000196365">
    <property type="component" value="Unassembled WGS sequence"/>
</dbReference>
<evidence type="ECO:0000259" key="1">
    <source>
        <dbReference type="Pfam" id="PF11823"/>
    </source>
</evidence>
<dbReference type="RefSeq" id="WP_087678126.1">
    <property type="nucleotide sequence ID" value="NZ_FUWV01000002.1"/>
</dbReference>
<gene>
    <name evidence="2" type="ORF">SAMN02745973_00707</name>
</gene>
<evidence type="ECO:0000313" key="3">
    <source>
        <dbReference type="Proteomes" id="UP000196365"/>
    </source>
</evidence>
<dbReference type="AlphaFoldDB" id="A0A1T4KTF2"/>
<feature type="domain" description="Putative Se/S carrier protein-like" evidence="1">
    <location>
        <begin position="5"/>
        <end position="70"/>
    </location>
</feature>
<accession>A0A1T4KTF2</accession>
<dbReference type="Pfam" id="PF11823">
    <property type="entry name" value="Se_S_carrier"/>
    <property type="match status" value="1"/>
</dbReference>
<protein>
    <recommendedName>
        <fullName evidence="1">Putative Se/S carrier protein-like domain-containing protein</fullName>
    </recommendedName>
</protein>
<evidence type="ECO:0000313" key="2">
    <source>
        <dbReference type="EMBL" id="SJZ45712.1"/>
    </source>
</evidence>